<dbReference type="PANTHER" id="PTHR43884">
    <property type="entry name" value="ACYL-COA DEHYDROGENASE"/>
    <property type="match status" value="1"/>
</dbReference>
<dbReference type="Gene3D" id="2.40.110.10">
    <property type="entry name" value="Butyryl-CoA Dehydrogenase, subunit A, domain 2"/>
    <property type="match status" value="1"/>
</dbReference>
<dbReference type="InterPro" id="IPR046373">
    <property type="entry name" value="Acyl-CoA_Oxase/DH_mid-dom_sf"/>
</dbReference>
<name>A0AA97CS88_9ACTN</name>
<dbReference type="AlphaFoldDB" id="A0AA97CS88"/>
<protein>
    <recommendedName>
        <fullName evidence="1">Acyl-CoA dehydrogenase/oxidase N-terminal domain-containing protein</fullName>
    </recommendedName>
</protein>
<organism evidence="2">
    <name type="scientific">Gordonia sp. MP11Mi</name>
    <dbReference type="NCBI Taxonomy" id="3022769"/>
    <lineage>
        <taxon>Bacteria</taxon>
        <taxon>Bacillati</taxon>
        <taxon>Actinomycetota</taxon>
        <taxon>Actinomycetes</taxon>
        <taxon>Mycobacteriales</taxon>
        <taxon>Gordoniaceae</taxon>
        <taxon>Gordonia</taxon>
    </lineage>
</organism>
<dbReference type="EMBL" id="CP128986">
    <property type="protein sequence ID" value="WOC11445.1"/>
    <property type="molecule type" value="Genomic_DNA"/>
</dbReference>
<gene>
    <name evidence="2" type="ORF">MP11Mi_05130</name>
</gene>
<dbReference type="GO" id="GO:0050660">
    <property type="term" value="F:flavin adenine dinucleotide binding"/>
    <property type="evidence" value="ECO:0007669"/>
    <property type="project" value="InterPro"/>
</dbReference>
<dbReference type="InterPro" id="IPR013786">
    <property type="entry name" value="AcylCoA_DH/ox_N"/>
</dbReference>
<dbReference type="InterPro" id="IPR009100">
    <property type="entry name" value="AcylCoA_DH/oxidase_NM_dom_sf"/>
</dbReference>
<evidence type="ECO:0000259" key="1">
    <source>
        <dbReference type="Pfam" id="PF02771"/>
    </source>
</evidence>
<sequence length="367" mass="39156">MTVTYSEHNSAAVDEADDHPFVARVRRYADTVLAPSALDTDLNGVSAERVAELADLGLLNHLAPVQFDGAALGRVADRRVHEILSGSCLNTWLVWAQHAPIVGRLAATGSAGNRRSELADEILSGRILLGAGLSDVRGYPDRYVTAHRVASGWRLAGTISWVSGWGLNSALTVAAVDPATERVVTAIVPVGESTRGAPLDLWALGGSRTARVRVDDVFVPDENVLDVEPLHAWDVADRAAAGDARAHHFGVAAAILGELAADRSARAADVARVWRPRVAELRRTAYMLADEADVVGDKSHRHDERLATKVATTEALGTLSRALVVARAGRALAADNTAQLHARNALFVLVQGQRADIRDAQLVHLAR</sequence>
<dbReference type="SUPFAM" id="SSF56645">
    <property type="entry name" value="Acyl-CoA dehydrogenase NM domain-like"/>
    <property type="match status" value="1"/>
</dbReference>
<dbReference type="Pfam" id="PF02771">
    <property type="entry name" value="Acyl-CoA_dh_N"/>
    <property type="match status" value="1"/>
</dbReference>
<feature type="domain" description="Acyl-CoA dehydrogenase/oxidase N-terminal" evidence="1">
    <location>
        <begin position="20"/>
        <end position="114"/>
    </location>
</feature>
<evidence type="ECO:0000313" key="2">
    <source>
        <dbReference type="EMBL" id="WOC11445.1"/>
    </source>
</evidence>
<dbReference type="PANTHER" id="PTHR43884:SF12">
    <property type="entry name" value="ISOVALERYL-COA DEHYDROGENASE, MITOCHONDRIAL-RELATED"/>
    <property type="match status" value="1"/>
</dbReference>
<reference evidence="2" key="1">
    <citation type="submission" date="2023-06" db="EMBL/GenBank/DDBJ databases">
        <title>Gordonia sp. nov. and Pseudochrobactrum sp. nov., two species isolated from the burying beetle Nicrophorus vespilloides.</title>
        <authorList>
            <person name="Poehlein A."/>
            <person name="Guzman J."/>
            <person name="Daniel R."/>
            <person name="Vilcinskas A."/>
        </authorList>
    </citation>
    <scope>NUCLEOTIDE SEQUENCE</scope>
    <source>
        <strain evidence="2">MP11Mi</strain>
    </source>
</reference>
<proteinExistence type="predicted"/>
<accession>A0AA97CS88</accession>
<dbReference type="Gene3D" id="1.10.540.10">
    <property type="entry name" value="Acyl-CoA dehydrogenase/oxidase, N-terminal domain"/>
    <property type="match status" value="1"/>
</dbReference>
<dbReference type="InterPro" id="IPR037069">
    <property type="entry name" value="AcylCoA_DH/ox_N_sf"/>
</dbReference>
<dbReference type="GO" id="GO:0003995">
    <property type="term" value="F:acyl-CoA dehydrogenase activity"/>
    <property type="evidence" value="ECO:0007669"/>
    <property type="project" value="TreeGrafter"/>
</dbReference>
<dbReference type="RefSeq" id="WP_420040760.1">
    <property type="nucleotide sequence ID" value="NZ_CP128986.1"/>
</dbReference>